<reference evidence="7" key="1">
    <citation type="journal article" date="2023" name="Mol. Biol. Evol.">
        <title>Third-Generation Sequencing Reveals the Adaptive Role of the Epigenome in Three Deep-Sea Polychaetes.</title>
        <authorList>
            <person name="Perez M."/>
            <person name="Aroh O."/>
            <person name="Sun Y."/>
            <person name="Lan Y."/>
            <person name="Juniper S.K."/>
            <person name="Young C.R."/>
            <person name="Angers B."/>
            <person name="Qian P.Y."/>
        </authorList>
    </citation>
    <scope>NUCLEOTIDE SEQUENCE</scope>
    <source>
        <strain evidence="7">R07B-5</strain>
    </source>
</reference>
<dbReference type="CDD" id="cd00053">
    <property type="entry name" value="EGF"/>
    <property type="match status" value="1"/>
</dbReference>
<dbReference type="PROSITE" id="PS51120">
    <property type="entry name" value="LDLRB"/>
    <property type="match status" value="1"/>
</dbReference>
<evidence type="ECO:0000256" key="5">
    <source>
        <dbReference type="ARBA" id="ARBA00023180"/>
    </source>
</evidence>
<sequence>MVINYNVTSNCSFLQVLWAIINRQTANAIWRLYGKHHCISLLLGLGLVEDNFLLVVDTNNGTIHQLDLSDESIWQLPLSEMNYPVAVQFNPTDRKVYWTELRENIIKSSYLNGTDEKTISTLHRGSFLVGLAIDMVSGLVYFTEGGADIIAAVTLDGRQHFTLVTEDMDEPQDIVLDLERGMMYWTDKGESPRIEKASMNGNDRSLVIDFEFRAVPVGLAIDSNGERLFWCDASLDKIQSISLSDGQKTSVIMHLYSPGLQHFGIALLGDNLYFTGVRKNYVSRINVKDSSPIAVRVGPSNFNMSSGITAYRSTRRTNGFEANSVCSVRNGDCEQICLATPNGPQCACENGFTTAKTCSIPTCE</sequence>
<keyword evidence="3" id="KW-0677">Repeat</keyword>
<name>A0AAD9N915_RIDPI</name>
<dbReference type="Gene3D" id="2.120.10.30">
    <property type="entry name" value="TolB, C-terminal domain"/>
    <property type="match status" value="1"/>
</dbReference>
<gene>
    <name evidence="7" type="ORF">NP493_1573g00011</name>
</gene>
<evidence type="ECO:0000256" key="3">
    <source>
        <dbReference type="ARBA" id="ARBA00022737"/>
    </source>
</evidence>
<keyword evidence="1" id="KW-0245">EGF-like domain</keyword>
<keyword evidence="5" id="KW-0325">Glycoprotein</keyword>
<accession>A0AAD9N915</accession>
<dbReference type="SMART" id="SM00135">
    <property type="entry name" value="LY"/>
    <property type="match status" value="5"/>
</dbReference>
<keyword evidence="4" id="KW-1015">Disulfide bond</keyword>
<evidence type="ECO:0000313" key="8">
    <source>
        <dbReference type="Proteomes" id="UP001209878"/>
    </source>
</evidence>
<evidence type="ECO:0000256" key="1">
    <source>
        <dbReference type="ARBA" id="ARBA00022536"/>
    </source>
</evidence>
<evidence type="ECO:0000256" key="4">
    <source>
        <dbReference type="ARBA" id="ARBA00023157"/>
    </source>
</evidence>
<dbReference type="Proteomes" id="UP001209878">
    <property type="component" value="Unassembled WGS sequence"/>
</dbReference>
<evidence type="ECO:0000256" key="2">
    <source>
        <dbReference type="ARBA" id="ARBA00022729"/>
    </source>
</evidence>
<dbReference type="InterPro" id="IPR000033">
    <property type="entry name" value="LDLR_classB_rpt"/>
</dbReference>
<protein>
    <recommendedName>
        <fullName evidence="9">Vitellogenin receptor</fullName>
    </recommendedName>
</protein>
<comment type="caution">
    <text evidence="7">The sequence shown here is derived from an EMBL/GenBank/DDBJ whole genome shotgun (WGS) entry which is preliminary data.</text>
</comment>
<feature type="repeat" description="LDL-receptor class B" evidence="6">
    <location>
        <begin position="181"/>
        <end position="225"/>
    </location>
</feature>
<evidence type="ECO:0008006" key="9">
    <source>
        <dbReference type="Google" id="ProtNLM"/>
    </source>
</evidence>
<keyword evidence="8" id="KW-1185">Reference proteome</keyword>
<evidence type="ECO:0000313" key="7">
    <source>
        <dbReference type="EMBL" id="KAK2161572.1"/>
    </source>
</evidence>
<dbReference type="AlphaFoldDB" id="A0AAD9N915"/>
<evidence type="ECO:0000256" key="6">
    <source>
        <dbReference type="PROSITE-ProRule" id="PRU00461"/>
    </source>
</evidence>
<organism evidence="7 8">
    <name type="scientific">Ridgeia piscesae</name>
    <name type="common">Tubeworm</name>
    <dbReference type="NCBI Taxonomy" id="27915"/>
    <lineage>
        <taxon>Eukaryota</taxon>
        <taxon>Metazoa</taxon>
        <taxon>Spiralia</taxon>
        <taxon>Lophotrochozoa</taxon>
        <taxon>Annelida</taxon>
        <taxon>Polychaeta</taxon>
        <taxon>Sedentaria</taxon>
        <taxon>Canalipalpata</taxon>
        <taxon>Sabellida</taxon>
        <taxon>Siboglinidae</taxon>
        <taxon>Ridgeia</taxon>
    </lineage>
</organism>
<keyword evidence="2" id="KW-0732">Signal</keyword>
<proteinExistence type="predicted"/>
<dbReference type="InterPro" id="IPR011042">
    <property type="entry name" value="6-blade_b-propeller_TolB-like"/>
</dbReference>
<dbReference type="SUPFAM" id="SSF63825">
    <property type="entry name" value="YWTD domain"/>
    <property type="match status" value="1"/>
</dbReference>
<dbReference type="Pfam" id="PF00058">
    <property type="entry name" value="Ldl_recept_b"/>
    <property type="match status" value="2"/>
</dbReference>
<dbReference type="FunFam" id="2.120.10.30:FF:000241">
    <property type="entry name" value="Low-density lipoprotein receptor-related protein 6"/>
    <property type="match status" value="1"/>
</dbReference>
<dbReference type="InterPro" id="IPR050778">
    <property type="entry name" value="Cueball_EGF_LRP_Nidogen"/>
</dbReference>
<dbReference type="PANTHER" id="PTHR46513">
    <property type="entry name" value="VITELLOGENIN RECEPTOR-LIKE PROTEIN-RELATED-RELATED"/>
    <property type="match status" value="1"/>
</dbReference>
<dbReference type="EMBL" id="JAODUO010001573">
    <property type="protein sequence ID" value="KAK2161572.1"/>
    <property type="molecule type" value="Genomic_DNA"/>
</dbReference>